<dbReference type="GO" id="GO:0042910">
    <property type="term" value="F:xenobiotic transmembrane transporter activity"/>
    <property type="evidence" value="ECO:0007669"/>
    <property type="project" value="TreeGrafter"/>
</dbReference>
<name>A0A1I4PNZ6_ECTMO</name>
<sequence length="1029" mass="112134">MNPARFTVHRPVFTSMVTAIVVTLGLMSLLRLPIDLLPDLSFPTLSVVTSYENAGPEEMEQLITRPVEEAVSAVPGVEEVTSTSSEGSSSVRVSFGWGTDLDTAANDVRDRLERILDSLPEDAERPQIRRFDSSDIPVMLVGVAADLDPIELRQIIDDLIRPRMERVPGVAAVDVWGGLEREIRVEVDPQRLRALELGLETIRQALRDANVTAPAGQITRGDMDLRLQTPGEFENLEQIRDLVLAYRDGAPVRLRQVAQVHDTHQRITRLIRINGTPGVRLAVRKQSDANTVEVARAMRAAVDRLNRDFPQLAIDVAIDTSRFIERSIANVSRSILYGGSLAVLVLLFFLRHLRYTLVAATAIPVSVIATFGLIHFGGFTLNLMTLGGLALGVGLMVDNAIVVIENIARRRTEEDLAPDQAATAGTGDVAAAVTASTLTTLAIFTPMFFAQELAGVLFKQLAFVVAFALFCSLLVALTLVPMLMGRRATVRPRRISRPAQRLSDGAGKILSALERGYLRALDRVLARRWPVIVVSAVLFLGSLALIPTLGTEFMPPSDEGELRISVEMEPGTRLEILDAAVRRMEAIVERSVPEVENLVTSVGASSYRSTSPSTAQLRISLVSEAQRSRSTGQIAAQLRRELGGIPGAVVRVRASQGMMLRMGGGGNDERLSLEVRGLDLEAIDRVAEEIRERIRSIEGITDVRLSRDDTREQRLVRIDRQRAADLGVSVSEVARTLETALSGSSAGQYRDRGTETRIWVQLEDAEAMDLEEVLDITLPASEGEPVALRALVHLERDRAPLEIERKEQQRTNTVYANIAGRDLGSIVADVRAAVDGIPLPRNVEITFAGDFEEQQKAFRELGLALVVAIALVYMVMASLYESLRDPFIVMFSVPLSLIGVVALLLLTGTTLNVQSLIGIIMLAGISVNNAILLVDQSARLHRVEGLRSMEAVREAGRRRLRPILMTALTTILALIPLAIGAGEGGETQAPMARAVIGGLISSTAITLLLMPVLYTLFHPDPATPKAETP</sequence>
<gene>
    <name evidence="2" type="ORF">SAMN05421721_10297</name>
</gene>
<dbReference type="InterPro" id="IPR001036">
    <property type="entry name" value="Acrflvin-R"/>
</dbReference>
<keyword evidence="3" id="KW-1185">Reference proteome</keyword>
<feature type="transmembrane region" description="Helical" evidence="1">
    <location>
        <begin position="529"/>
        <end position="549"/>
    </location>
</feature>
<dbReference type="EMBL" id="FOUO01000002">
    <property type="protein sequence ID" value="SFM29404.1"/>
    <property type="molecule type" value="Genomic_DNA"/>
</dbReference>
<evidence type="ECO:0000313" key="2">
    <source>
        <dbReference type="EMBL" id="SFM29404.1"/>
    </source>
</evidence>
<proteinExistence type="predicted"/>
<feature type="transmembrane region" description="Helical" evidence="1">
    <location>
        <begin position="357"/>
        <end position="377"/>
    </location>
</feature>
<feature type="transmembrane region" description="Helical" evidence="1">
    <location>
        <begin position="383"/>
        <end position="408"/>
    </location>
</feature>
<organism evidence="2 3">
    <name type="scientific">Ectothiorhodospira mobilis</name>
    <dbReference type="NCBI Taxonomy" id="195064"/>
    <lineage>
        <taxon>Bacteria</taxon>
        <taxon>Pseudomonadati</taxon>
        <taxon>Pseudomonadota</taxon>
        <taxon>Gammaproteobacteria</taxon>
        <taxon>Chromatiales</taxon>
        <taxon>Ectothiorhodospiraceae</taxon>
        <taxon>Ectothiorhodospira</taxon>
    </lineage>
</organism>
<accession>A0A1I4PNZ6</accession>
<keyword evidence="1" id="KW-0472">Membrane</keyword>
<dbReference type="PRINTS" id="PR00702">
    <property type="entry name" value="ACRIFLAVINRP"/>
</dbReference>
<feature type="transmembrane region" description="Helical" evidence="1">
    <location>
        <begin position="887"/>
        <end position="907"/>
    </location>
</feature>
<dbReference type="Gene3D" id="1.20.1640.10">
    <property type="entry name" value="Multidrug efflux transporter AcrB transmembrane domain"/>
    <property type="match status" value="2"/>
</dbReference>
<dbReference type="InterPro" id="IPR027463">
    <property type="entry name" value="AcrB_DN_DC_subdom"/>
</dbReference>
<dbReference type="Gene3D" id="3.30.70.1440">
    <property type="entry name" value="Multidrug efflux transporter AcrB pore domain"/>
    <property type="match status" value="1"/>
</dbReference>
<evidence type="ECO:0000313" key="3">
    <source>
        <dbReference type="Proteomes" id="UP000199556"/>
    </source>
</evidence>
<dbReference type="SUPFAM" id="SSF82714">
    <property type="entry name" value="Multidrug efflux transporter AcrB TolC docking domain, DN and DC subdomains"/>
    <property type="match status" value="2"/>
</dbReference>
<dbReference type="Proteomes" id="UP000199556">
    <property type="component" value="Unassembled WGS sequence"/>
</dbReference>
<dbReference type="STRING" id="195064.SAMN05421721_10297"/>
<feature type="transmembrane region" description="Helical" evidence="1">
    <location>
        <begin position="861"/>
        <end position="880"/>
    </location>
</feature>
<feature type="transmembrane region" description="Helical" evidence="1">
    <location>
        <begin position="994"/>
        <end position="1017"/>
    </location>
</feature>
<dbReference type="GO" id="GO:0005886">
    <property type="term" value="C:plasma membrane"/>
    <property type="evidence" value="ECO:0007669"/>
    <property type="project" value="TreeGrafter"/>
</dbReference>
<dbReference type="PANTHER" id="PTHR32063:SF0">
    <property type="entry name" value="SWARMING MOTILITY PROTEIN SWRC"/>
    <property type="match status" value="1"/>
</dbReference>
<feature type="transmembrane region" description="Helical" evidence="1">
    <location>
        <begin position="963"/>
        <end position="982"/>
    </location>
</feature>
<dbReference type="SUPFAM" id="SSF82693">
    <property type="entry name" value="Multidrug efflux transporter AcrB pore domain, PN1, PN2, PC1 and PC2 subdomains"/>
    <property type="match status" value="3"/>
</dbReference>
<dbReference type="OrthoDB" id="9758297at2"/>
<feature type="transmembrane region" description="Helical" evidence="1">
    <location>
        <begin position="913"/>
        <end position="934"/>
    </location>
</feature>
<reference evidence="2 3" key="1">
    <citation type="submission" date="2016-10" db="EMBL/GenBank/DDBJ databases">
        <authorList>
            <person name="de Groot N.N."/>
        </authorList>
    </citation>
    <scope>NUCLEOTIDE SEQUENCE [LARGE SCALE GENOMIC DNA]</scope>
    <source>
        <strain evidence="2 3">DSM 4180</strain>
    </source>
</reference>
<keyword evidence="1" id="KW-0812">Transmembrane</keyword>
<dbReference type="RefSeq" id="WP_090483512.1">
    <property type="nucleotide sequence ID" value="NZ_FOUO01000002.1"/>
</dbReference>
<keyword evidence="1" id="KW-1133">Transmembrane helix</keyword>
<protein>
    <submittedName>
        <fullName evidence="2">Hydrophobic/amphiphilic exporter-1, HAE1 family</fullName>
    </submittedName>
</protein>
<dbReference type="SUPFAM" id="SSF82866">
    <property type="entry name" value="Multidrug efflux transporter AcrB transmembrane domain"/>
    <property type="match status" value="2"/>
</dbReference>
<dbReference type="AlphaFoldDB" id="A0A1I4PNZ6"/>
<dbReference type="Gene3D" id="3.30.70.1430">
    <property type="entry name" value="Multidrug efflux transporter AcrB pore domain"/>
    <property type="match status" value="2"/>
</dbReference>
<feature type="transmembrane region" description="Helical" evidence="1">
    <location>
        <begin position="12"/>
        <end position="34"/>
    </location>
</feature>
<dbReference type="Gene3D" id="3.30.2090.10">
    <property type="entry name" value="Multidrug efflux transporter AcrB TolC docking domain, DN and DC subdomains"/>
    <property type="match status" value="2"/>
</dbReference>
<feature type="transmembrane region" description="Helical" evidence="1">
    <location>
        <begin position="461"/>
        <end position="484"/>
    </location>
</feature>
<evidence type="ECO:0000256" key="1">
    <source>
        <dbReference type="SAM" id="Phobius"/>
    </source>
</evidence>
<dbReference type="Pfam" id="PF00873">
    <property type="entry name" value="ACR_tran"/>
    <property type="match status" value="1"/>
</dbReference>
<feature type="transmembrane region" description="Helical" evidence="1">
    <location>
        <begin position="429"/>
        <end position="449"/>
    </location>
</feature>
<feature type="transmembrane region" description="Helical" evidence="1">
    <location>
        <begin position="334"/>
        <end position="350"/>
    </location>
</feature>
<dbReference type="Gene3D" id="3.30.70.1320">
    <property type="entry name" value="Multidrug efflux transporter AcrB pore domain like"/>
    <property type="match status" value="1"/>
</dbReference>
<dbReference type="PANTHER" id="PTHR32063">
    <property type="match status" value="1"/>
</dbReference>